<dbReference type="SUPFAM" id="SSF51569">
    <property type="entry name" value="Aldolase"/>
    <property type="match status" value="1"/>
</dbReference>
<dbReference type="EMBL" id="FOZW01000008">
    <property type="protein sequence ID" value="SFT01813.1"/>
    <property type="molecule type" value="Genomic_DNA"/>
</dbReference>
<gene>
    <name evidence="1" type="ORF">SAMN04488050_108105</name>
</gene>
<dbReference type="InterPro" id="IPR013785">
    <property type="entry name" value="Aldolase_TIM"/>
</dbReference>
<accession>A0A1I6UK60</accession>
<keyword evidence="2" id="KW-1185">Reference proteome</keyword>
<evidence type="ECO:0000313" key="2">
    <source>
        <dbReference type="Proteomes" id="UP000199392"/>
    </source>
</evidence>
<dbReference type="AlphaFoldDB" id="A0A1I6UK60"/>
<dbReference type="RefSeq" id="WP_092427116.1">
    <property type="nucleotide sequence ID" value="NZ_FNCL01000009.1"/>
</dbReference>
<dbReference type="Proteomes" id="UP000199392">
    <property type="component" value="Unassembled WGS sequence"/>
</dbReference>
<dbReference type="STRING" id="311180.SAMN04488050_108105"/>
<evidence type="ECO:0008006" key="3">
    <source>
        <dbReference type="Google" id="ProtNLM"/>
    </source>
</evidence>
<protein>
    <recommendedName>
        <fullName evidence="3">Aldolase</fullName>
    </recommendedName>
</protein>
<organism evidence="1 2">
    <name type="scientific">Alloyangia pacifica</name>
    <dbReference type="NCBI Taxonomy" id="311180"/>
    <lineage>
        <taxon>Bacteria</taxon>
        <taxon>Pseudomonadati</taxon>
        <taxon>Pseudomonadota</taxon>
        <taxon>Alphaproteobacteria</taxon>
        <taxon>Rhodobacterales</taxon>
        <taxon>Roseobacteraceae</taxon>
        <taxon>Alloyangia</taxon>
    </lineage>
</organism>
<dbReference type="OrthoDB" id="236271at2"/>
<sequence length="335" mass="36658">MLRLDEKLARIRSGGYRKGDFIIADAKDGDMGPSIKSCGPHRNADGSAGAFRTRPEFLDSIEAIVTQDVVDVMLTSVSNLEALQERGVYDTSRVTPAIRANDTTDVWVFRGASYAKQPSRPFRTANLGEAKRLGCDLGLYSITFNNDLDADYMSLEHFAAFREDAAANDFRYFLEVFNPNVDCGIGAEDIPGYVNDAMMRCMAGLSKRERPEFLKIAYNGPRALDELVSYDPSVTVGVLGGGAGTTRDCLELIAQIERYGARVALFGRKINLADDPQEMVRMMRAVADGEMGSEEATRAYHGTLQSRGITPSRPLEDDVQITEAVLAKDALKSAA</sequence>
<proteinExistence type="predicted"/>
<name>A0A1I6UK60_9RHOB</name>
<evidence type="ECO:0000313" key="1">
    <source>
        <dbReference type="EMBL" id="SFT01813.1"/>
    </source>
</evidence>
<reference evidence="2" key="1">
    <citation type="submission" date="2016-10" db="EMBL/GenBank/DDBJ databases">
        <authorList>
            <person name="Varghese N."/>
            <person name="Submissions S."/>
        </authorList>
    </citation>
    <scope>NUCLEOTIDE SEQUENCE [LARGE SCALE GENOMIC DNA]</scope>
    <source>
        <strain evidence="2">DSM 26894</strain>
    </source>
</reference>
<dbReference type="Gene3D" id="3.20.20.70">
    <property type="entry name" value="Aldolase class I"/>
    <property type="match status" value="1"/>
</dbReference>